<name>A0ACC1SBE7_9HYPO</name>
<dbReference type="EMBL" id="JANRMS010000660">
    <property type="protein sequence ID" value="KAJ3536177.1"/>
    <property type="molecule type" value="Genomic_DNA"/>
</dbReference>
<accession>A0ACC1SBE7</accession>
<evidence type="ECO:0000313" key="1">
    <source>
        <dbReference type="EMBL" id="KAJ3536177.1"/>
    </source>
</evidence>
<gene>
    <name evidence="1" type="ORF">NM208_g6834</name>
</gene>
<sequence length="1046" mass="120750">MDAEFQQAVQRFKSQAALTGDELRDFQFSSLNDVQITLRTVQERQEKTRRLVFMKRIDPFLKTMTEYGKVIEIFVNSSDMLAFVWGPLKYLLMTASNFSDAFDSLLDTYQQIGEQIPLLASYKDLFSGHAHMRSLLVMIYEDILSFHVIALRYFRQKLWKQLFKSNWKGFTSEISLLKDNLRRHKQLIEGRASLVEFETVQNLRISSQTHFRDSREAEARRRRTAVFQWLASPDVEAVHERHVKARSSNPESCRWMLHDARFQQWFDPLYCSTPLLWVNGKPGAGESLSEPPIPSAILIKHHQGKSVMASTIIEEARKLQDISVLYFYFRYRDPEKDSFLPLARALLSQALSQNDSLLLHFEEKMSTSSGQAILSSSKLAQELLQTSLKSRKTLIILDGIDECGRDERREICGWFTSAVDSLPRAKQDEIRCLFISQDDGAARKDLSILPTITMTPDRTKLDIATFCRHWQIQIEQRFGSLQEDGLNLTEIVTARSQGIFIFSKCVLEELYQQPSRDCLLREWRADAFPSKLQEVYRRIFCRLMGDQVKERRNVTKKLLSWICLSKRPLRWFEIQAAISIDLENESINEENRRLVDTSKDLCASFIEMHADQTVEPVHGTVRNFLVTEGTIQTSEVEFELCLLSLAYLNFPEFCFTTASESTKISLKSGRYSFYEYAVACWVPHLMSWLSDSQTSEAAMAELEETVEQFLDNHYSHEVPPSAISKTMHNKLQLLQSFDCYDRLAQSVVWSRKQLLLEESSNHHDNILNLPDITQHARSHLEAMIKEMPTLETKTALQLYYGDKWFKCPRICCRHFYDGFECPETRDRHVDRHERPYTCAFDGCPTATFGCLSKDDLDKHMLESHGIYSEDPEFPDLPALPSNPTQKFPATFQCTLCSKQFTRQHNLRSHLRTHTGERPFVCTVCGKAFARNNDRKSHENLHGTKRFTCRGDLLHGQQWGCGLTFARKSAFVNHFQSTAGRACIMPLIRQDMANATTASTRVDGIYVDKETPQHWTGNDVNQAEVINQARVTIEDLVLRQQTRGIKG</sequence>
<keyword evidence="2" id="KW-1185">Reference proteome</keyword>
<comment type="caution">
    <text evidence="1">The sequence shown here is derived from an EMBL/GenBank/DDBJ whole genome shotgun (WGS) entry which is preliminary data.</text>
</comment>
<evidence type="ECO:0000313" key="2">
    <source>
        <dbReference type="Proteomes" id="UP001148629"/>
    </source>
</evidence>
<reference evidence="1" key="1">
    <citation type="submission" date="2022-08" db="EMBL/GenBank/DDBJ databases">
        <title>Genome Sequence of Fusarium decemcellulare.</title>
        <authorList>
            <person name="Buettner E."/>
        </authorList>
    </citation>
    <scope>NUCLEOTIDE SEQUENCE</scope>
    <source>
        <strain evidence="1">Babe19</strain>
    </source>
</reference>
<proteinExistence type="predicted"/>
<protein>
    <submittedName>
        <fullName evidence="1">Uncharacterized protein</fullName>
    </submittedName>
</protein>
<organism evidence="1 2">
    <name type="scientific">Fusarium decemcellulare</name>
    <dbReference type="NCBI Taxonomy" id="57161"/>
    <lineage>
        <taxon>Eukaryota</taxon>
        <taxon>Fungi</taxon>
        <taxon>Dikarya</taxon>
        <taxon>Ascomycota</taxon>
        <taxon>Pezizomycotina</taxon>
        <taxon>Sordariomycetes</taxon>
        <taxon>Hypocreomycetidae</taxon>
        <taxon>Hypocreales</taxon>
        <taxon>Nectriaceae</taxon>
        <taxon>Fusarium</taxon>
        <taxon>Fusarium decemcellulare species complex</taxon>
    </lineage>
</organism>
<dbReference type="Proteomes" id="UP001148629">
    <property type="component" value="Unassembled WGS sequence"/>
</dbReference>